<protein>
    <recommendedName>
        <fullName evidence="3">Nematode cuticle collagen N-terminal domain-containing protein</fullName>
    </recommendedName>
</protein>
<evidence type="ECO:0000256" key="1">
    <source>
        <dbReference type="ARBA" id="ARBA00022737"/>
    </source>
</evidence>
<keyword evidence="5" id="KW-1185">Reference proteome</keyword>
<comment type="caution">
    <text evidence="4">The sequence shown here is derived from an EMBL/GenBank/DDBJ whole genome shotgun (WGS) entry which is preliminary data.</text>
</comment>
<accession>A0AAV5S8W2</accession>
<organism evidence="4 5">
    <name type="scientific">Pristionchus entomophagus</name>
    <dbReference type="NCBI Taxonomy" id="358040"/>
    <lineage>
        <taxon>Eukaryota</taxon>
        <taxon>Metazoa</taxon>
        <taxon>Ecdysozoa</taxon>
        <taxon>Nematoda</taxon>
        <taxon>Chromadorea</taxon>
        <taxon>Rhabditida</taxon>
        <taxon>Rhabditina</taxon>
        <taxon>Diplogasteromorpha</taxon>
        <taxon>Diplogasteroidea</taxon>
        <taxon>Neodiplogasteridae</taxon>
        <taxon>Pristionchus</taxon>
    </lineage>
</organism>
<keyword evidence="2" id="KW-0472">Membrane</keyword>
<reference evidence="4" key="1">
    <citation type="submission" date="2023-10" db="EMBL/GenBank/DDBJ databases">
        <title>Genome assembly of Pristionchus species.</title>
        <authorList>
            <person name="Yoshida K."/>
            <person name="Sommer R.J."/>
        </authorList>
    </citation>
    <scope>NUCLEOTIDE SEQUENCE</scope>
    <source>
        <strain evidence="4">RS0144</strain>
    </source>
</reference>
<feature type="domain" description="Nematode cuticle collagen N-terminal" evidence="3">
    <location>
        <begin position="15"/>
        <end position="63"/>
    </location>
</feature>
<sequence length="73" mass="8430">LFPGNHDFYMRLAVVATLVSLLSSFLLISSLVAVSHRASNNREHTAASFEKFKVRTADIWREMNERAPRLRRQ</sequence>
<feature type="non-terminal residue" evidence="4">
    <location>
        <position position="73"/>
    </location>
</feature>
<dbReference type="GO" id="GO:0042302">
    <property type="term" value="F:structural constituent of cuticle"/>
    <property type="evidence" value="ECO:0007669"/>
    <property type="project" value="InterPro"/>
</dbReference>
<evidence type="ECO:0000256" key="2">
    <source>
        <dbReference type="SAM" id="Phobius"/>
    </source>
</evidence>
<name>A0AAV5S8W2_9BILA</name>
<feature type="non-terminal residue" evidence="4">
    <location>
        <position position="1"/>
    </location>
</feature>
<evidence type="ECO:0000313" key="5">
    <source>
        <dbReference type="Proteomes" id="UP001432027"/>
    </source>
</evidence>
<proteinExistence type="predicted"/>
<dbReference type="Proteomes" id="UP001432027">
    <property type="component" value="Unassembled WGS sequence"/>
</dbReference>
<evidence type="ECO:0000259" key="3">
    <source>
        <dbReference type="Pfam" id="PF01484"/>
    </source>
</evidence>
<feature type="transmembrane region" description="Helical" evidence="2">
    <location>
        <begin position="12"/>
        <end position="34"/>
    </location>
</feature>
<keyword evidence="1" id="KW-0677">Repeat</keyword>
<dbReference type="Pfam" id="PF01484">
    <property type="entry name" value="Col_cuticle_N"/>
    <property type="match status" value="1"/>
</dbReference>
<dbReference type="InterPro" id="IPR002486">
    <property type="entry name" value="Col_cuticle_N"/>
</dbReference>
<dbReference type="EMBL" id="BTSX01000001">
    <property type="protein sequence ID" value="GMS79173.1"/>
    <property type="molecule type" value="Genomic_DNA"/>
</dbReference>
<gene>
    <name evidence="4" type="ORF">PENTCL1PPCAC_1348</name>
</gene>
<dbReference type="AlphaFoldDB" id="A0AAV5S8W2"/>
<keyword evidence="2" id="KW-1133">Transmembrane helix</keyword>
<keyword evidence="2" id="KW-0812">Transmembrane</keyword>
<evidence type="ECO:0000313" key="4">
    <source>
        <dbReference type="EMBL" id="GMS79173.1"/>
    </source>
</evidence>